<accession>A0A178MWB4</accession>
<comment type="caution">
    <text evidence="2">The sequence shown here is derived from an EMBL/GenBank/DDBJ whole genome shotgun (WGS) entry which is preliminary data.</text>
</comment>
<gene>
    <name evidence="2" type="ORF">A6A05_00305</name>
</gene>
<proteinExistence type="predicted"/>
<feature type="domain" description="NAD-dependent epimerase/dehydratase" evidence="1">
    <location>
        <begin position="40"/>
        <end position="150"/>
    </location>
</feature>
<evidence type="ECO:0000259" key="1">
    <source>
        <dbReference type="Pfam" id="PF01370"/>
    </source>
</evidence>
<dbReference type="Gene3D" id="3.40.50.720">
    <property type="entry name" value="NAD(P)-binding Rossmann-like Domain"/>
    <property type="match status" value="1"/>
</dbReference>
<keyword evidence="3" id="KW-1185">Reference proteome</keyword>
<sequence>MGPIVVIGTGGFLGGFLAARWEQAGRMVIRVGRDDSLPAEADMVVDCNGDGRRFWANQNPAASFAANVAPVMARAASIRHRLYVLASTVDIYGHGRESQATSVETATIDPAGLDVYGFHKYLAEQLVARHASACLILRLGTLIGPGLRKNPVFDALNGQPIRQTLDSTLHLLHLDVLGERVDAILSAGGQGLFNISASASITVGRLLEMVAARQGRTIQDFTMHPELITTRYDVNIDKVAALGMVPTSEAMLAAYLDGAR</sequence>
<dbReference type="InterPro" id="IPR036291">
    <property type="entry name" value="NAD(P)-bd_dom_sf"/>
</dbReference>
<organism evidence="2 3">
    <name type="scientific">Magnetospirillum moscoviense</name>
    <dbReference type="NCBI Taxonomy" id="1437059"/>
    <lineage>
        <taxon>Bacteria</taxon>
        <taxon>Pseudomonadati</taxon>
        <taxon>Pseudomonadota</taxon>
        <taxon>Alphaproteobacteria</taxon>
        <taxon>Rhodospirillales</taxon>
        <taxon>Rhodospirillaceae</taxon>
        <taxon>Magnetospirillum</taxon>
    </lineage>
</organism>
<evidence type="ECO:0000313" key="3">
    <source>
        <dbReference type="Proteomes" id="UP000078543"/>
    </source>
</evidence>
<dbReference type="InterPro" id="IPR001509">
    <property type="entry name" value="Epimerase_deHydtase"/>
</dbReference>
<dbReference type="STRING" id="1437059.A6A05_00305"/>
<dbReference type="EMBL" id="LWQU01000104">
    <property type="protein sequence ID" value="OAN55036.1"/>
    <property type="molecule type" value="Genomic_DNA"/>
</dbReference>
<dbReference type="SUPFAM" id="SSF51735">
    <property type="entry name" value="NAD(P)-binding Rossmann-fold domains"/>
    <property type="match status" value="1"/>
</dbReference>
<dbReference type="RefSeq" id="WP_068498082.1">
    <property type="nucleotide sequence ID" value="NZ_LWQU01000104.1"/>
</dbReference>
<reference evidence="2 3" key="1">
    <citation type="submission" date="2016-04" db="EMBL/GenBank/DDBJ databases">
        <title>Draft genome sequence of freshwater magnetotactic bacteria Magnetospirillum marisnigri SP-1 and Magnetospirillum moscoviense BB-1.</title>
        <authorList>
            <person name="Koziaeva V."/>
            <person name="Dziuba M.V."/>
            <person name="Ivanov T.M."/>
            <person name="Kuznetsov B."/>
            <person name="Grouzdev D.S."/>
        </authorList>
    </citation>
    <scope>NUCLEOTIDE SEQUENCE [LARGE SCALE GENOMIC DNA]</scope>
    <source>
        <strain evidence="2 3">BB-1</strain>
    </source>
</reference>
<name>A0A178MWB4_9PROT</name>
<dbReference type="AlphaFoldDB" id="A0A178MWB4"/>
<evidence type="ECO:0000313" key="2">
    <source>
        <dbReference type="EMBL" id="OAN55036.1"/>
    </source>
</evidence>
<dbReference type="Pfam" id="PF01370">
    <property type="entry name" value="Epimerase"/>
    <property type="match status" value="1"/>
</dbReference>
<protein>
    <recommendedName>
        <fullName evidence="1">NAD-dependent epimerase/dehydratase domain-containing protein</fullName>
    </recommendedName>
</protein>
<dbReference type="Proteomes" id="UP000078543">
    <property type="component" value="Unassembled WGS sequence"/>
</dbReference>